<accession>A0ACC1NTN4</accession>
<comment type="caution">
    <text evidence="1">The sequence shown here is derived from an EMBL/GenBank/DDBJ whole genome shotgun (WGS) entry which is preliminary data.</text>
</comment>
<name>A0ACC1NTN4_9HYPO</name>
<proteinExistence type="predicted"/>
<reference evidence="1" key="1">
    <citation type="submission" date="2022-08" db="EMBL/GenBank/DDBJ databases">
        <title>Genome Sequence of Lecanicillium fungicola.</title>
        <authorList>
            <person name="Buettner E."/>
        </authorList>
    </citation>
    <scope>NUCLEOTIDE SEQUENCE</scope>
    <source>
        <strain evidence="1">Babe33</strain>
    </source>
</reference>
<dbReference type="EMBL" id="JANJQO010000112">
    <property type="protein sequence ID" value="KAJ2981774.1"/>
    <property type="molecule type" value="Genomic_DNA"/>
</dbReference>
<sequence length="147" mass="15651">MRLSSLLTILPLAAAGPTPKRSEPAPLLIPRGVAAESLVADQYVVKFKEGSPLAAVEEAMKLLPTEASDIFSEVFNGFAGHLDSATLELIRGHPDVEYVEQNAKMVAFSSVSQNPSTWGLARISHKNTGAGNYIYDSSAVALMPVIL</sequence>
<dbReference type="Proteomes" id="UP001143910">
    <property type="component" value="Unassembled WGS sequence"/>
</dbReference>
<organism evidence="1 2">
    <name type="scientific">Zarea fungicola</name>
    <dbReference type="NCBI Taxonomy" id="93591"/>
    <lineage>
        <taxon>Eukaryota</taxon>
        <taxon>Fungi</taxon>
        <taxon>Dikarya</taxon>
        <taxon>Ascomycota</taxon>
        <taxon>Pezizomycotina</taxon>
        <taxon>Sordariomycetes</taxon>
        <taxon>Hypocreomycetidae</taxon>
        <taxon>Hypocreales</taxon>
        <taxon>Cordycipitaceae</taxon>
        <taxon>Zarea</taxon>
    </lineage>
</organism>
<protein>
    <submittedName>
        <fullName evidence="1">Uncharacterized protein</fullName>
    </submittedName>
</protein>
<gene>
    <name evidence="1" type="ORF">NQ176_g1817</name>
</gene>
<evidence type="ECO:0000313" key="1">
    <source>
        <dbReference type="EMBL" id="KAJ2981774.1"/>
    </source>
</evidence>
<evidence type="ECO:0000313" key="2">
    <source>
        <dbReference type="Proteomes" id="UP001143910"/>
    </source>
</evidence>
<keyword evidence="2" id="KW-1185">Reference proteome</keyword>